<keyword evidence="3" id="KW-1185">Reference proteome</keyword>
<proteinExistence type="predicted"/>
<name>A0AAD3XLD4_NEPGR</name>
<dbReference type="EMBL" id="BSYO01000008">
    <property type="protein sequence ID" value="GMH08968.1"/>
    <property type="molecule type" value="Genomic_DNA"/>
</dbReference>
<evidence type="ECO:0000256" key="1">
    <source>
        <dbReference type="SAM" id="MobiDB-lite"/>
    </source>
</evidence>
<gene>
    <name evidence="2" type="ORF">Nepgr_010808</name>
</gene>
<comment type="caution">
    <text evidence="2">The sequence shown here is derived from an EMBL/GenBank/DDBJ whole genome shotgun (WGS) entry which is preliminary data.</text>
</comment>
<accession>A0AAD3XLD4</accession>
<protein>
    <submittedName>
        <fullName evidence="2">Uncharacterized protein</fullName>
    </submittedName>
</protein>
<evidence type="ECO:0000313" key="2">
    <source>
        <dbReference type="EMBL" id="GMH08968.1"/>
    </source>
</evidence>
<dbReference type="AlphaFoldDB" id="A0AAD3XLD4"/>
<feature type="region of interest" description="Disordered" evidence="1">
    <location>
        <begin position="31"/>
        <end position="58"/>
    </location>
</feature>
<dbReference type="Proteomes" id="UP001279734">
    <property type="component" value="Unassembled WGS sequence"/>
</dbReference>
<evidence type="ECO:0000313" key="3">
    <source>
        <dbReference type="Proteomes" id="UP001279734"/>
    </source>
</evidence>
<feature type="compositionally biased region" description="Basic and acidic residues" evidence="1">
    <location>
        <begin position="31"/>
        <end position="45"/>
    </location>
</feature>
<organism evidence="2 3">
    <name type="scientific">Nepenthes gracilis</name>
    <name type="common">Slender pitcher plant</name>
    <dbReference type="NCBI Taxonomy" id="150966"/>
    <lineage>
        <taxon>Eukaryota</taxon>
        <taxon>Viridiplantae</taxon>
        <taxon>Streptophyta</taxon>
        <taxon>Embryophyta</taxon>
        <taxon>Tracheophyta</taxon>
        <taxon>Spermatophyta</taxon>
        <taxon>Magnoliopsida</taxon>
        <taxon>eudicotyledons</taxon>
        <taxon>Gunneridae</taxon>
        <taxon>Pentapetalae</taxon>
        <taxon>Caryophyllales</taxon>
        <taxon>Nepenthaceae</taxon>
        <taxon>Nepenthes</taxon>
    </lineage>
</organism>
<reference evidence="2" key="1">
    <citation type="submission" date="2023-05" db="EMBL/GenBank/DDBJ databases">
        <title>Nepenthes gracilis genome sequencing.</title>
        <authorList>
            <person name="Fukushima K."/>
        </authorList>
    </citation>
    <scope>NUCLEOTIDE SEQUENCE</scope>
    <source>
        <strain evidence="2">SING2019-196</strain>
    </source>
</reference>
<sequence length="183" mass="20255">MEFDSSSVKCKELEKDGCRYGRVTSRVDSWSDRNRDIEATRENWKRRQPNSNGKDGDLSYDSIGLEISNPNEWATPRDNWLGTGAYGSALTVDNSKGRYTDEGAHLYKIKMHEGMMLTVREGNQEAGKNQDILLVVKVPAVVLSQAPLGWWASKVVLKGDGVAKGIESGLLEKTISRSASQSC</sequence>